<proteinExistence type="predicted"/>
<accession>A0A238U5P9</accession>
<name>A0A238U5P9_9FLAO</name>
<evidence type="ECO:0000313" key="2">
    <source>
        <dbReference type="Proteomes" id="UP000215214"/>
    </source>
</evidence>
<dbReference type="RefSeq" id="WP_095068810.1">
    <property type="nucleotide sequence ID" value="NZ_LT899436.1"/>
</dbReference>
<protein>
    <submittedName>
        <fullName evidence="1">Uncharacterized protein</fullName>
    </submittedName>
</protein>
<organism evidence="1 2">
    <name type="scientific">Tenacibaculum jejuense</name>
    <dbReference type="NCBI Taxonomy" id="584609"/>
    <lineage>
        <taxon>Bacteria</taxon>
        <taxon>Pseudomonadati</taxon>
        <taxon>Bacteroidota</taxon>
        <taxon>Flavobacteriia</taxon>
        <taxon>Flavobacteriales</taxon>
        <taxon>Flavobacteriaceae</taxon>
        <taxon>Tenacibaculum</taxon>
    </lineage>
</organism>
<evidence type="ECO:0000313" key="1">
    <source>
        <dbReference type="EMBL" id="SNR13938.1"/>
    </source>
</evidence>
<reference evidence="1 2" key="1">
    <citation type="submission" date="2017-07" db="EMBL/GenBank/DDBJ databases">
        <authorList>
            <person name="Sun Z.S."/>
            <person name="Albrecht U."/>
            <person name="Echele G."/>
            <person name="Lee C.C."/>
        </authorList>
    </citation>
    <scope>NUCLEOTIDE SEQUENCE [LARGE SCALE GENOMIC DNA]</scope>
    <source>
        <strain evidence="2">type strain: KCTC 22618</strain>
    </source>
</reference>
<keyword evidence="2" id="KW-1185">Reference proteome</keyword>
<dbReference type="AlphaFoldDB" id="A0A238U5P9"/>
<dbReference type="Proteomes" id="UP000215214">
    <property type="component" value="Chromosome TJEJU"/>
</dbReference>
<dbReference type="KEGG" id="tje:TJEJU_0131"/>
<dbReference type="EMBL" id="LT899436">
    <property type="protein sequence ID" value="SNR13938.1"/>
    <property type="molecule type" value="Genomic_DNA"/>
</dbReference>
<sequence>MKKYFLLLIVLIHISCNDSEQSEQIELSKVPLKSINIDYYQGREYSKYEKNYSYDEDNRLIRTDIISDEELVEYYIFSYENDKIVLIEYFKRNQLFEKIELSYTVENITKIKNSTYLSSGIVTFEKEIIYNSNNKVVQVFSTSGSPNYSEINEFITDNTVKINQTGEYISGYKIVKYDNLNNPYSRIPYFKPIFKLNKSVAEGVSNGFFERLGIGRPNTNNVIEQQKFKDNGELSFVDTIENSYDGNGYLVKSSFKAGLGGHTYITEYFYKEL</sequence>
<gene>
    <name evidence="1" type="ORF">TJEJU_0131</name>
</gene>